<proteinExistence type="inferred from homology"/>
<dbReference type="HOGENOM" id="CLU_058969_0_0_7"/>
<dbReference type="PIRSF" id="PIRSF000371">
    <property type="entry name" value="PFL_act_enz"/>
    <property type="match status" value="1"/>
</dbReference>
<dbReference type="InterPro" id="IPR040074">
    <property type="entry name" value="BssD/PflA/YjjW"/>
</dbReference>
<accession>E5Y2N5</accession>
<evidence type="ECO:0000256" key="1">
    <source>
        <dbReference type="ARBA" id="ARBA00001966"/>
    </source>
</evidence>
<dbReference type="PANTHER" id="PTHR30352:SF4">
    <property type="entry name" value="PYRUVATE FORMATE-LYASE 2-ACTIVATING ENZYME"/>
    <property type="match status" value="1"/>
</dbReference>
<reference evidence="12 13" key="2">
    <citation type="submission" date="2013-04" db="EMBL/GenBank/DDBJ databases">
        <title>The Genome Sequence of Bilophila wadsworthia 3_1_6.</title>
        <authorList>
            <consortium name="The Broad Institute Genomics Platform"/>
            <person name="Earl A."/>
            <person name="Ward D."/>
            <person name="Feldgarden M."/>
            <person name="Gevers D."/>
            <person name="Sibley C."/>
            <person name="Strauss J."/>
            <person name="Allen-Vercoe E."/>
            <person name="Walker B."/>
            <person name="Young S."/>
            <person name="Zeng Q."/>
            <person name="Gargeya S."/>
            <person name="Fitzgerald M."/>
            <person name="Haas B."/>
            <person name="Abouelleil A."/>
            <person name="Allen A.W."/>
            <person name="Alvarado L."/>
            <person name="Arachchi H.M."/>
            <person name="Berlin A.M."/>
            <person name="Chapman S.B."/>
            <person name="Gainer-Dewar J."/>
            <person name="Goldberg J."/>
            <person name="Griggs A."/>
            <person name="Gujja S."/>
            <person name="Hansen M."/>
            <person name="Howarth C."/>
            <person name="Imamovic A."/>
            <person name="Ireland A."/>
            <person name="Larimer J."/>
            <person name="McCowan C."/>
            <person name="Murphy C."/>
            <person name="Pearson M."/>
            <person name="Poon T.W."/>
            <person name="Priest M."/>
            <person name="Roberts A."/>
            <person name="Saif S."/>
            <person name="Shea T."/>
            <person name="Sisk P."/>
            <person name="Sykes S."/>
            <person name="Wortman J."/>
            <person name="Nusbaum C."/>
            <person name="Birren B."/>
        </authorList>
    </citation>
    <scope>NUCLEOTIDE SEQUENCE [LARGE SCALE GENOMIC DNA]</scope>
    <source>
        <strain evidence="12 13">3_1_6</strain>
    </source>
</reference>
<sequence length="301" mass="32771">MKGVLENIQHYCIHDGPGIRTVVFLKGCPLRCRWCSNPTTQEHKPELLYHADKCFSCGHCAEICPQRAVTREGEAVIFDRALCDGCGLCAKECPGKALQIAGVERDTADVLEDIKKDMAFYRNSGGGVTLSGGEVLAQAAFALDLMAACKRYGIHLALETSGFGKREDLLALADAADCLFYDVKHTDDDVHRELTGQGSGLILDNLDAVLDRAAGKLTVRLPLIPGLNDDEGHLENFARTIKALGRVQAVELLPYHRLGKNKYALLGRAYALESLGPMSKEDLARRAAFVAERLGGTKVLF</sequence>
<evidence type="ECO:0000259" key="10">
    <source>
        <dbReference type="PROSITE" id="PS51379"/>
    </source>
</evidence>
<evidence type="ECO:0000256" key="9">
    <source>
        <dbReference type="ARBA" id="ARBA00023014"/>
    </source>
</evidence>
<dbReference type="NCBIfam" id="TIGR02494">
    <property type="entry name" value="PFLE_PFLC"/>
    <property type="match status" value="1"/>
</dbReference>
<evidence type="ECO:0000256" key="7">
    <source>
        <dbReference type="ARBA" id="ARBA00023002"/>
    </source>
</evidence>
<evidence type="ECO:0000256" key="5">
    <source>
        <dbReference type="ARBA" id="ARBA00022691"/>
    </source>
</evidence>
<dbReference type="OrthoDB" id="9782387at2"/>
<comment type="caution">
    <text evidence="12">The sequence shown here is derived from an EMBL/GenBank/DDBJ whole genome shotgun (WGS) entry which is preliminary data.</text>
</comment>
<comment type="subunit">
    <text evidence="3">Monomer.</text>
</comment>
<keyword evidence="4" id="KW-0004">4Fe-4S</keyword>
<dbReference type="InterPro" id="IPR017896">
    <property type="entry name" value="4Fe4S_Fe-S-bd"/>
</dbReference>
<keyword evidence="9" id="KW-0411">Iron-sulfur</keyword>
<protein>
    <submittedName>
        <fullName evidence="12">Glycyl-radical enzyme activating protein family</fullName>
    </submittedName>
</protein>
<dbReference type="PANTHER" id="PTHR30352">
    <property type="entry name" value="PYRUVATE FORMATE-LYASE-ACTIVATING ENZYME"/>
    <property type="match status" value="1"/>
</dbReference>
<keyword evidence="7" id="KW-0560">Oxidoreductase</keyword>
<keyword evidence="13" id="KW-1185">Reference proteome</keyword>
<dbReference type="GO" id="GO:0016491">
    <property type="term" value="F:oxidoreductase activity"/>
    <property type="evidence" value="ECO:0007669"/>
    <property type="project" value="UniProtKB-KW"/>
</dbReference>
<dbReference type="AlphaFoldDB" id="E5Y2N5"/>
<evidence type="ECO:0000313" key="13">
    <source>
        <dbReference type="Proteomes" id="UP000006034"/>
    </source>
</evidence>
<dbReference type="PROSITE" id="PS51379">
    <property type="entry name" value="4FE4S_FER_2"/>
    <property type="match status" value="2"/>
</dbReference>
<reference evidence="12 13" key="1">
    <citation type="submission" date="2010-10" db="EMBL/GenBank/DDBJ databases">
        <authorList>
            <consortium name="The Broad Institute Genome Sequencing Platform"/>
            <person name="Ward D."/>
            <person name="Earl A."/>
            <person name="Feldgarden M."/>
            <person name="Young S.K."/>
            <person name="Gargeya S."/>
            <person name="Zeng Q."/>
            <person name="Alvarado L."/>
            <person name="Berlin A."/>
            <person name="Bochicchio J."/>
            <person name="Chapman S.B."/>
            <person name="Chen Z."/>
            <person name="Freedman E."/>
            <person name="Gellesch M."/>
            <person name="Goldberg J."/>
            <person name="Griggs A."/>
            <person name="Gujja S."/>
            <person name="Heilman E."/>
            <person name="Heiman D."/>
            <person name="Howarth C."/>
            <person name="Mehta T."/>
            <person name="Neiman D."/>
            <person name="Pearson M."/>
            <person name="Roberts A."/>
            <person name="Saif S."/>
            <person name="Shea T."/>
            <person name="Shenoy N."/>
            <person name="Sisk P."/>
            <person name="Stolte C."/>
            <person name="Sykes S."/>
            <person name="White J."/>
            <person name="Yandava C."/>
            <person name="Allen-Vercoe E."/>
            <person name="Sibley C."/>
            <person name="Ambrose C.E."/>
            <person name="Strauss J."/>
            <person name="Daigneault M."/>
            <person name="Haas B."/>
            <person name="Nusbaum C."/>
            <person name="Birren B."/>
        </authorList>
    </citation>
    <scope>NUCLEOTIDE SEQUENCE [LARGE SCALE GENOMIC DNA]</scope>
    <source>
        <strain evidence="12 13">3_1_6</strain>
    </source>
</reference>
<evidence type="ECO:0000313" key="12">
    <source>
        <dbReference type="EMBL" id="EFV45704.1"/>
    </source>
</evidence>
<dbReference type="InterPro" id="IPR058240">
    <property type="entry name" value="rSAM_sf"/>
</dbReference>
<dbReference type="Pfam" id="PF00037">
    <property type="entry name" value="Fer4"/>
    <property type="match status" value="2"/>
</dbReference>
<dbReference type="SFLD" id="SFLDG01118">
    <property type="entry name" value="activating_enzymes__group_2"/>
    <property type="match status" value="1"/>
</dbReference>
<dbReference type="GO" id="GO:0046872">
    <property type="term" value="F:metal ion binding"/>
    <property type="evidence" value="ECO:0007669"/>
    <property type="project" value="UniProtKB-KW"/>
</dbReference>
<dbReference type="SUPFAM" id="SSF102114">
    <property type="entry name" value="Radical SAM enzymes"/>
    <property type="match status" value="1"/>
</dbReference>
<dbReference type="GeneID" id="78086750"/>
<dbReference type="EMBL" id="ADCP02000002">
    <property type="protein sequence ID" value="EFV45704.1"/>
    <property type="molecule type" value="Genomic_DNA"/>
</dbReference>
<name>E5Y2N5_BILW3</name>
<comment type="similarity">
    <text evidence="2">Belongs to the organic radical-activating enzymes family.</text>
</comment>
<dbReference type="InterPro" id="IPR007197">
    <property type="entry name" value="rSAM"/>
</dbReference>
<dbReference type="eggNOG" id="COG1180">
    <property type="taxonomic scope" value="Bacteria"/>
</dbReference>
<feature type="domain" description="4Fe-4S ferredoxin-type" evidence="10">
    <location>
        <begin position="45"/>
        <end position="74"/>
    </location>
</feature>
<dbReference type="InterPro" id="IPR012839">
    <property type="entry name" value="Organic_radical_activase"/>
</dbReference>
<evidence type="ECO:0000256" key="8">
    <source>
        <dbReference type="ARBA" id="ARBA00023004"/>
    </source>
</evidence>
<dbReference type="InterPro" id="IPR001989">
    <property type="entry name" value="Radical_activat_CS"/>
</dbReference>
<dbReference type="PROSITE" id="PS51918">
    <property type="entry name" value="RADICAL_SAM"/>
    <property type="match status" value="1"/>
</dbReference>
<dbReference type="PROSITE" id="PS00198">
    <property type="entry name" value="4FE4S_FER_1"/>
    <property type="match status" value="1"/>
</dbReference>
<keyword evidence="6" id="KW-0479">Metal-binding</keyword>
<dbReference type="SUPFAM" id="SSF54862">
    <property type="entry name" value="4Fe-4S ferredoxins"/>
    <property type="match status" value="1"/>
</dbReference>
<feature type="domain" description="Radical SAM core" evidence="11">
    <location>
        <begin position="14"/>
        <end position="293"/>
    </location>
</feature>
<dbReference type="GO" id="GO:0051539">
    <property type="term" value="F:4 iron, 4 sulfur cluster binding"/>
    <property type="evidence" value="ECO:0007669"/>
    <property type="project" value="UniProtKB-KW"/>
</dbReference>
<dbReference type="SFLD" id="SFLDG01066">
    <property type="entry name" value="organic_radical-activating_enz"/>
    <property type="match status" value="1"/>
</dbReference>
<dbReference type="SFLD" id="SFLDS00029">
    <property type="entry name" value="Radical_SAM"/>
    <property type="match status" value="1"/>
</dbReference>
<evidence type="ECO:0000256" key="6">
    <source>
        <dbReference type="ARBA" id="ARBA00022723"/>
    </source>
</evidence>
<dbReference type="STRING" id="563192.HMPREF0179_00478"/>
<keyword evidence="5" id="KW-0949">S-adenosyl-L-methionine</keyword>
<evidence type="ECO:0000256" key="2">
    <source>
        <dbReference type="ARBA" id="ARBA00009777"/>
    </source>
</evidence>
<dbReference type="Proteomes" id="UP000006034">
    <property type="component" value="Unassembled WGS sequence"/>
</dbReference>
<dbReference type="InterPro" id="IPR034457">
    <property type="entry name" value="Organic_radical-activating"/>
</dbReference>
<feature type="domain" description="4Fe-4S ferredoxin-type" evidence="10">
    <location>
        <begin position="75"/>
        <end position="103"/>
    </location>
</feature>
<dbReference type="PROSITE" id="PS01087">
    <property type="entry name" value="RADICAL_ACTIVATING"/>
    <property type="match status" value="1"/>
</dbReference>
<dbReference type="Gene3D" id="3.20.20.70">
    <property type="entry name" value="Aldolase class I"/>
    <property type="match status" value="1"/>
</dbReference>
<dbReference type="RefSeq" id="WP_005024667.1">
    <property type="nucleotide sequence ID" value="NZ_KE150239.1"/>
</dbReference>
<evidence type="ECO:0000259" key="11">
    <source>
        <dbReference type="PROSITE" id="PS51918"/>
    </source>
</evidence>
<organism evidence="12 13">
    <name type="scientific">Bilophila wadsworthia (strain 3_1_6)</name>
    <dbReference type="NCBI Taxonomy" id="563192"/>
    <lineage>
        <taxon>Bacteria</taxon>
        <taxon>Pseudomonadati</taxon>
        <taxon>Thermodesulfobacteriota</taxon>
        <taxon>Desulfovibrionia</taxon>
        <taxon>Desulfovibrionales</taxon>
        <taxon>Desulfovibrionaceae</taxon>
        <taxon>Bilophila</taxon>
    </lineage>
</organism>
<dbReference type="InterPro" id="IPR017900">
    <property type="entry name" value="4Fe4S_Fe_S_CS"/>
</dbReference>
<dbReference type="Gene3D" id="3.30.70.20">
    <property type="match status" value="1"/>
</dbReference>
<evidence type="ECO:0000256" key="4">
    <source>
        <dbReference type="ARBA" id="ARBA00022485"/>
    </source>
</evidence>
<dbReference type="Pfam" id="PF04055">
    <property type="entry name" value="Radical_SAM"/>
    <property type="match status" value="1"/>
</dbReference>
<evidence type="ECO:0000256" key="3">
    <source>
        <dbReference type="ARBA" id="ARBA00011245"/>
    </source>
</evidence>
<dbReference type="InterPro" id="IPR013785">
    <property type="entry name" value="Aldolase_TIM"/>
</dbReference>
<keyword evidence="8" id="KW-0408">Iron</keyword>
<gene>
    <name evidence="12" type="ORF">HMPREF0179_00478</name>
</gene>
<comment type="cofactor">
    <cofactor evidence="1">
        <name>[4Fe-4S] cluster</name>
        <dbReference type="ChEBI" id="CHEBI:49883"/>
    </cofactor>
</comment>